<dbReference type="InterPro" id="IPR052972">
    <property type="entry name" value="Sacsin_chaperone_reg"/>
</dbReference>
<dbReference type="GO" id="GO:0030544">
    <property type="term" value="F:Hsp70 protein binding"/>
    <property type="evidence" value="ECO:0007669"/>
    <property type="project" value="TreeGrafter"/>
</dbReference>
<protein>
    <submittedName>
        <fullName evidence="1">Uncharacterized protein</fullName>
    </submittedName>
</protein>
<evidence type="ECO:0000313" key="2">
    <source>
        <dbReference type="Proteomes" id="UP000507470"/>
    </source>
</evidence>
<gene>
    <name evidence="1" type="ORF">MCOR_9868</name>
</gene>
<dbReference type="PANTHER" id="PTHR15600:SF42">
    <property type="entry name" value="SACSIN"/>
    <property type="match status" value="1"/>
</dbReference>
<proteinExistence type="predicted"/>
<dbReference type="Proteomes" id="UP000507470">
    <property type="component" value="Unassembled WGS sequence"/>
</dbReference>
<accession>A0A6J8APE1</accession>
<reference evidence="1 2" key="1">
    <citation type="submission" date="2020-06" db="EMBL/GenBank/DDBJ databases">
        <authorList>
            <person name="Li R."/>
            <person name="Bekaert M."/>
        </authorList>
    </citation>
    <scope>NUCLEOTIDE SEQUENCE [LARGE SCALE GENOMIC DNA]</scope>
    <source>
        <strain evidence="2">wild</strain>
    </source>
</reference>
<dbReference type="OrthoDB" id="10463052at2759"/>
<organism evidence="1 2">
    <name type="scientific">Mytilus coruscus</name>
    <name type="common">Sea mussel</name>
    <dbReference type="NCBI Taxonomy" id="42192"/>
    <lineage>
        <taxon>Eukaryota</taxon>
        <taxon>Metazoa</taxon>
        <taxon>Spiralia</taxon>
        <taxon>Lophotrochozoa</taxon>
        <taxon>Mollusca</taxon>
        <taxon>Bivalvia</taxon>
        <taxon>Autobranchia</taxon>
        <taxon>Pteriomorphia</taxon>
        <taxon>Mytilida</taxon>
        <taxon>Mytiloidea</taxon>
        <taxon>Mytilidae</taxon>
        <taxon>Mytilinae</taxon>
        <taxon>Mytilus</taxon>
    </lineage>
</organism>
<dbReference type="EMBL" id="CACVKT020001759">
    <property type="protein sequence ID" value="CAC5371401.1"/>
    <property type="molecule type" value="Genomic_DNA"/>
</dbReference>
<name>A0A6J8APE1_MYTCO</name>
<dbReference type="AlphaFoldDB" id="A0A6J8APE1"/>
<sequence>MNNSKQNTAVITSDTVLTLLRPILPWCLMPCIEEPLNEKFDNYKPILTPIDKSMYVLDIESYSGDLRKALESLHLPCLDISVAPSNRLILNYIIVNDNQNVLFKASHFKNPFNDLMQLMCSEDDFPGKPFDDRYWKYLLETAGIQNEITKKLILEFARIVEHLGRIQVTDEVRNKSARLIEYVLNRYQVEKEEATLICFKNSVFEEYSDICWTTCSILPYFANLQSLYSKSTKIQNKKLQQLQVHKEPSLDNVIQHTQNVCDSLKLLANQNSIQDKHVIWIEEVLIQLYAWLLKYKDSNSENLKRSLLQKPIIFIPKSKLFVTCDRVVKSLQVEEIRPYLMEVPEQYGAYFKLFELLGMNTRENICNFVKVLAHLYIDVRDNILHVNELQTVRKALQGICNHLRFLNDQLKTDLANIDTLYLPTRDKFLTNARQIVFSDNRDYEEKIGNDIGMPYMMYLNELNVVGVGNIVSDFKKCL</sequence>
<keyword evidence="2" id="KW-1185">Reference proteome</keyword>
<evidence type="ECO:0000313" key="1">
    <source>
        <dbReference type="EMBL" id="CAC5371401.1"/>
    </source>
</evidence>
<dbReference type="PANTHER" id="PTHR15600">
    <property type="entry name" value="SACSIN"/>
    <property type="match status" value="1"/>
</dbReference>